<feature type="region of interest" description="Disordered" evidence="7">
    <location>
        <begin position="1"/>
        <end position="31"/>
    </location>
</feature>
<dbReference type="PANTHER" id="PTHR24058:SF124">
    <property type="entry name" value="PROTEIN KINASE SUPERFAMILY PROTEIN"/>
    <property type="match status" value="1"/>
</dbReference>
<evidence type="ECO:0000259" key="8">
    <source>
        <dbReference type="SMART" id="SM00220"/>
    </source>
</evidence>
<feature type="region of interest" description="Disordered" evidence="7">
    <location>
        <begin position="627"/>
        <end position="647"/>
    </location>
</feature>
<keyword evidence="5" id="KW-0067">ATP-binding</keyword>
<evidence type="ECO:0000256" key="3">
    <source>
        <dbReference type="ARBA" id="ARBA00022741"/>
    </source>
</evidence>
<dbReference type="GO" id="GO:0004674">
    <property type="term" value="F:protein serine/threonine kinase activity"/>
    <property type="evidence" value="ECO:0007669"/>
    <property type="project" value="UniProtKB-KW"/>
</dbReference>
<feature type="compositionally biased region" description="Polar residues" evidence="7">
    <location>
        <begin position="13"/>
        <end position="31"/>
    </location>
</feature>
<evidence type="ECO:0000256" key="2">
    <source>
        <dbReference type="ARBA" id="ARBA00022679"/>
    </source>
</evidence>
<feature type="compositionally biased region" description="Low complexity" evidence="7">
    <location>
        <begin position="627"/>
        <end position="640"/>
    </location>
</feature>
<organism evidence="9 10">
    <name type="scientific">Fistulifera solaris</name>
    <name type="common">Oleaginous diatom</name>
    <dbReference type="NCBI Taxonomy" id="1519565"/>
    <lineage>
        <taxon>Eukaryota</taxon>
        <taxon>Sar</taxon>
        <taxon>Stramenopiles</taxon>
        <taxon>Ochrophyta</taxon>
        <taxon>Bacillariophyta</taxon>
        <taxon>Bacillariophyceae</taxon>
        <taxon>Bacillariophycidae</taxon>
        <taxon>Naviculales</taxon>
        <taxon>Naviculaceae</taxon>
        <taxon>Fistulifera</taxon>
    </lineage>
</organism>
<feature type="region of interest" description="Disordered" evidence="7">
    <location>
        <begin position="512"/>
        <end position="539"/>
    </location>
</feature>
<evidence type="ECO:0000313" key="10">
    <source>
        <dbReference type="Proteomes" id="UP000198406"/>
    </source>
</evidence>
<dbReference type="SUPFAM" id="SSF56112">
    <property type="entry name" value="Protein kinase-like (PK-like)"/>
    <property type="match status" value="2"/>
</dbReference>
<dbReference type="OrthoDB" id="9332038at2759"/>
<feature type="region of interest" description="Disordered" evidence="7">
    <location>
        <begin position="67"/>
        <end position="95"/>
    </location>
</feature>
<dbReference type="AlphaFoldDB" id="A0A1Z5KJV8"/>
<feature type="compositionally biased region" description="Acidic residues" evidence="7">
    <location>
        <begin position="525"/>
        <end position="538"/>
    </location>
</feature>
<dbReference type="Gene3D" id="3.30.200.20">
    <property type="entry name" value="Phosphorylase Kinase, domain 1"/>
    <property type="match status" value="1"/>
</dbReference>
<evidence type="ECO:0000256" key="1">
    <source>
        <dbReference type="ARBA" id="ARBA00022527"/>
    </source>
</evidence>
<dbReference type="Proteomes" id="UP000198406">
    <property type="component" value="Unassembled WGS sequence"/>
</dbReference>
<gene>
    <name evidence="9" type="ORF">FisN_16Lh206</name>
</gene>
<keyword evidence="6" id="KW-0175">Coiled coil</keyword>
<dbReference type="GO" id="GO:0005524">
    <property type="term" value="F:ATP binding"/>
    <property type="evidence" value="ECO:0007669"/>
    <property type="project" value="UniProtKB-KW"/>
</dbReference>
<feature type="region of interest" description="Disordered" evidence="7">
    <location>
        <begin position="351"/>
        <end position="389"/>
    </location>
</feature>
<keyword evidence="1" id="KW-0723">Serine/threonine-protein kinase</keyword>
<keyword evidence="10" id="KW-1185">Reference proteome</keyword>
<protein>
    <recommendedName>
        <fullName evidence="8">Protein kinase domain-containing protein</fullName>
    </recommendedName>
</protein>
<feature type="region of interest" description="Disordered" evidence="7">
    <location>
        <begin position="913"/>
        <end position="933"/>
    </location>
</feature>
<dbReference type="SMART" id="SM00220">
    <property type="entry name" value="S_TKc"/>
    <property type="match status" value="1"/>
</dbReference>
<proteinExistence type="predicted"/>
<dbReference type="Gene3D" id="1.10.510.10">
    <property type="entry name" value="Transferase(Phosphotransferase) domain 1"/>
    <property type="match status" value="1"/>
</dbReference>
<keyword evidence="3" id="KW-0547">Nucleotide-binding</keyword>
<feature type="domain" description="Protein kinase" evidence="8">
    <location>
        <begin position="798"/>
        <end position="1003"/>
    </location>
</feature>
<dbReference type="InterPro" id="IPR011009">
    <property type="entry name" value="Kinase-like_dom_sf"/>
</dbReference>
<feature type="region of interest" description="Disordered" evidence="7">
    <location>
        <begin position="557"/>
        <end position="579"/>
    </location>
</feature>
<reference evidence="9 10" key="1">
    <citation type="journal article" date="2015" name="Plant Cell">
        <title>Oil accumulation by the oleaginous diatom Fistulifera solaris as revealed by the genome and transcriptome.</title>
        <authorList>
            <person name="Tanaka T."/>
            <person name="Maeda Y."/>
            <person name="Veluchamy A."/>
            <person name="Tanaka M."/>
            <person name="Abida H."/>
            <person name="Marechal E."/>
            <person name="Bowler C."/>
            <person name="Muto M."/>
            <person name="Sunaga Y."/>
            <person name="Tanaka M."/>
            <person name="Yoshino T."/>
            <person name="Taniguchi T."/>
            <person name="Fukuda Y."/>
            <person name="Nemoto M."/>
            <person name="Matsumoto M."/>
            <person name="Wong P.S."/>
            <person name="Aburatani S."/>
            <person name="Fujibuchi W."/>
        </authorList>
    </citation>
    <scope>NUCLEOTIDE SEQUENCE [LARGE SCALE GENOMIC DNA]</scope>
    <source>
        <strain evidence="9 10">JPCC DA0580</strain>
    </source>
</reference>
<dbReference type="InterPro" id="IPR000719">
    <property type="entry name" value="Prot_kinase_dom"/>
</dbReference>
<keyword evidence="2" id="KW-0808">Transferase</keyword>
<feature type="compositionally biased region" description="Polar residues" evidence="7">
    <location>
        <begin position="351"/>
        <end position="365"/>
    </location>
</feature>
<dbReference type="InParanoid" id="A0A1Z5KJV8"/>
<evidence type="ECO:0000256" key="4">
    <source>
        <dbReference type="ARBA" id="ARBA00022777"/>
    </source>
</evidence>
<feature type="compositionally biased region" description="Basic and acidic residues" evidence="7">
    <location>
        <begin position="366"/>
        <end position="384"/>
    </location>
</feature>
<evidence type="ECO:0000313" key="9">
    <source>
        <dbReference type="EMBL" id="GAX26362.1"/>
    </source>
</evidence>
<name>A0A1Z5KJV8_FISSO</name>
<sequence>MTGDAEEAAQRGNLANSVSRDAEVSVSSANTQTRFSFYNAEDFTTREEPNPHRFNFYNEELQRQVAAQTAPSVEEPLAQASEGHASLNSPQNNPDSIEILRSLQQHEQQRLTLLDNHVDEALEVSTEKSNPYEDAIKEALTLLRKHRDPSSSASSLDGHMSTNSFSPSLSGRPAAIDTNPIRHNLDHGDDLCNPTPTNLPIYSQSTALDAAFYPSTDVMTPGSISALGDAYQAEIEARRRQRQERMAKYATRLAELKQENGTVASSSSQLERTEDESEHLGLVAPTTPALELSSSVHRLPSQPYVAFLSNQIPHVASGLTTTSRIDEYHQRQVQLGVEKVLLAILDRANSGSLGQQQTSPLTSGWRQEEKKSRSGEAEPIRQRQDDDDADPLVQAMSELLQKPPAAMFTDDLPLMEREELEQTLALESFNETTLNADEIAEDSPTVHIPEEAFPSELRLTHSDPGPEAHAELDRMIEEVLKKNSEGADSCDSSDMYTSDPINQRVRRILTASSSNDVSDGNPNQEESESLLQDEEDSEIHDSAGLIDSIDDVLDVGSDNENRCDEETNSEIETDNPSVMNGVLGPLSTLAGGTTGVVLESDSSEESPSLFDSISAVALNFVAGVPSSSESEACSSGTESSGAQSKEKSRTYELMNTLFAHSISAEFPKTKKRLYDRIPSWDESNPDELGYRVIRLTSEQLEEVQEVYELEIRARRKEKEKLGDNSLEDDLAHAEEQLRIEERRKKANEVDGGCFSAWSKDFKESDCLQEFPGVKPTGRGFEPTKDIYLEAGNIVAGQYLVEGEMGSAAFSTAYRCIDLNSVGDGPDGHEEVCLKVIKNTKDFFDQSLDEIKILELLRQTGEVTFQNDSVVSMLSRIEAICGPVPKRMIRQGRQSGTFYTSSCLLYEKVKKSRKDSDDSQSGDDRSSDGSESESYHFDIFQPKKTTLAARLGFAADLMRDYDAGKHLSREQKKQAIFVDFVRSLLTIDPEKRPTAEEALKHPWMEYAATLTEADVKYP</sequence>
<evidence type="ECO:0000256" key="5">
    <source>
        <dbReference type="ARBA" id="ARBA00022840"/>
    </source>
</evidence>
<feature type="compositionally biased region" description="Polar residues" evidence="7">
    <location>
        <begin position="259"/>
        <end position="270"/>
    </location>
</feature>
<feature type="compositionally biased region" description="Polar residues" evidence="7">
    <location>
        <begin position="150"/>
        <end position="169"/>
    </location>
</feature>
<evidence type="ECO:0000256" key="6">
    <source>
        <dbReference type="SAM" id="Coils"/>
    </source>
</evidence>
<feature type="region of interest" description="Disordered" evidence="7">
    <location>
        <begin position="259"/>
        <end position="279"/>
    </location>
</feature>
<comment type="caution">
    <text evidence="9">The sequence shown here is derived from an EMBL/GenBank/DDBJ whole genome shotgun (WGS) entry which is preliminary data.</text>
</comment>
<feature type="compositionally biased region" description="Polar residues" evidence="7">
    <location>
        <begin position="86"/>
        <end position="95"/>
    </location>
</feature>
<keyword evidence="4" id="KW-0418">Kinase</keyword>
<dbReference type="InterPro" id="IPR050494">
    <property type="entry name" value="Ser_Thr_dual-spec_kinase"/>
</dbReference>
<dbReference type="EMBL" id="BDSP01000240">
    <property type="protein sequence ID" value="GAX26362.1"/>
    <property type="molecule type" value="Genomic_DNA"/>
</dbReference>
<feature type="region of interest" description="Disordered" evidence="7">
    <location>
        <begin position="146"/>
        <end position="178"/>
    </location>
</feature>
<feature type="coiled-coil region" evidence="6">
    <location>
        <begin position="723"/>
        <end position="750"/>
    </location>
</feature>
<dbReference type="PANTHER" id="PTHR24058">
    <property type="entry name" value="DUAL SPECIFICITY PROTEIN KINASE"/>
    <property type="match status" value="1"/>
</dbReference>
<feature type="compositionally biased region" description="Polar residues" evidence="7">
    <location>
        <begin position="512"/>
        <end position="523"/>
    </location>
</feature>
<accession>A0A1Z5KJV8</accession>
<evidence type="ECO:0000256" key="7">
    <source>
        <dbReference type="SAM" id="MobiDB-lite"/>
    </source>
</evidence>